<dbReference type="OrthoDB" id="9809485at2"/>
<reference evidence="3 4" key="1">
    <citation type="submission" date="2018-08" db="EMBL/GenBank/DDBJ databases">
        <title>Actinomadura spongicola sp. nov., isolated from marine sponge Leucetta chagosensis.</title>
        <authorList>
            <person name="Li L."/>
            <person name="Lin H.W."/>
        </authorList>
    </citation>
    <scope>NUCLEOTIDE SEQUENCE [LARGE SCALE GENOMIC DNA]</scope>
    <source>
        <strain evidence="3 4">LHW52907</strain>
    </source>
</reference>
<keyword evidence="4" id="KW-1185">Reference proteome</keyword>
<dbReference type="EMBL" id="QVNQ01000001">
    <property type="protein sequence ID" value="RFS87502.1"/>
    <property type="molecule type" value="Genomic_DNA"/>
</dbReference>
<protein>
    <submittedName>
        <fullName evidence="3">GTPase RsgA</fullName>
    </submittedName>
</protein>
<dbReference type="Gene3D" id="3.40.50.300">
    <property type="entry name" value="P-loop containing nucleotide triphosphate hydrolases"/>
    <property type="match status" value="1"/>
</dbReference>
<proteinExistence type="predicted"/>
<evidence type="ECO:0000256" key="1">
    <source>
        <dbReference type="SAM" id="MobiDB-lite"/>
    </source>
</evidence>
<evidence type="ECO:0000313" key="3">
    <source>
        <dbReference type="EMBL" id="RFS87502.1"/>
    </source>
</evidence>
<feature type="domain" description="EngC GTPase" evidence="2">
    <location>
        <begin position="67"/>
        <end position="182"/>
    </location>
</feature>
<gene>
    <name evidence="3" type="primary">rsgA</name>
    <name evidence="3" type="ORF">D0T12_04610</name>
</gene>
<dbReference type="GO" id="GO:0005525">
    <property type="term" value="F:GTP binding"/>
    <property type="evidence" value="ECO:0007669"/>
    <property type="project" value="InterPro"/>
</dbReference>
<dbReference type="Proteomes" id="UP000262882">
    <property type="component" value="Unassembled WGS sequence"/>
</dbReference>
<dbReference type="RefSeq" id="WP_117397950.1">
    <property type="nucleotide sequence ID" value="NZ_QVNQ01000001.1"/>
</dbReference>
<evidence type="ECO:0000313" key="4">
    <source>
        <dbReference type="Proteomes" id="UP000262882"/>
    </source>
</evidence>
<evidence type="ECO:0000259" key="2">
    <source>
        <dbReference type="Pfam" id="PF03193"/>
    </source>
</evidence>
<dbReference type="AlphaFoldDB" id="A0A372GQV0"/>
<accession>A0A372GQV0</accession>
<dbReference type="SUPFAM" id="SSF52540">
    <property type="entry name" value="P-loop containing nucleoside triphosphate hydrolases"/>
    <property type="match status" value="1"/>
</dbReference>
<dbReference type="InterPro" id="IPR010914">
    <property type="entry name" value="RsgA_GTPase_dom"/>
</dbReference>
<dbReference type="GO" id="GO:0003924">
    <property type="term" value="F:GTPase activity"/>
    <property type="evidence" value="ECO:0007669"/>
    <property type="project" value="InterPro"/>
</dbReference>
<dbReference type="InterPro" id="IPR027417">
    <property type="entry name" value="P-loop_NTPase"/>
</dbReference>
<dbReference type="Pfam" id="PF03193">
    <property type="entry name" value="RsgA_GTPase"/>
    <property type="match status" value="1"/>
</dbReference>
<name>A0A372GQV0_9ACTN</name>
<sequence length="189" mass="19782">MPNTYNDPSGLSRYGWTGTFDRTFTEHYAADLTPARNSRVDRGLCTAITTSGPPDPLLTPCTGDWAAPRHSVIVRSSTSRSSYGQALAANVDTAVMALSLDAAKPERQLAPAWASGAQPMIALTKADPAHGPEAEALAPGVDILLTTVDTGHNIDVPAATPHGTTEMLGPSGAGKSTLGDTYRVKDQRP</sequence>
<feature type="region of interest" description="Disordered" evidence="1">
    <location>
        <begin position="158"/>
        <end position="189"/>
    </location>
</feature>
<organism evidence="3 4">
    <name type="scientific">Actinomadura spongiicola</name>
    <dbReference type="NCBI Taxonomy" id="2303421"/>
    <lineage>
        <taxon>Bacteria</taxon>
        <taxon>Bacillati</taxon>
        <taxon>Actinomycetota</taxon>
        <taxon>Actinomycetes</taxon>
        <taxon>Streptosporangiales</taxon>
        <taxon>Thermomonosporaceae</taxon>
        <taxon>Actinomadura</taxon>
    </lineage>
</organism>
<comment type="caution">
    <text evidence="3">The sequence shown here is derived from an EMBL/GenBank/DDBJ whole genome shotgun (WGS) entry which is preliminary data.</text>
</comment>